<evidence type="ECO:0000256" key="1">
    <source>
        <dbReference type="SAM" id="MobiDB-lite"/>
    </source>
</evidence>
<protein>
    <submittedName>
        <fullName evidence="2">Uncharacterized protein</fullName>
    </submittedName>
</protein>
<feature type="region of interest" description="Disordered" evidence="1">
    <location>
        <begin position="185"/>
        <end position="217"/>
    </location>
</feature>
<accession>A0A9P3GNJ3</accession>
<proteinExistence type="predicted"/>
<dbReference type="EMBL" id="BPQB01000094">
    <property type="protein sequence ID" value="GJE98777.1"/>
    <property type="molecule type" value="Genomic_DNA"/>
</dbReference>
<evidence type="ECO:0000313" key="2">
    <source>
        <dbReference type="EMBL" id="GJE98777.1"/>
    </source>
</evidence>
<feature type="region of interest" description="Disordered" evidence="1">
    <location>
        <begin position="322"/>
        <end position="355"/>
    </location>
</feature>
<reference evidence="2 3" key="1">
    <citation type="submission" date="2021-08" db="EMBL/GenBank/DDBJ databases">
        <title>Draft Genome Sequence of Phanerochaete sordida strain YK-624.</title>
        <authorList>
            <person name="Mori T."/>
            <person name="Dohra H."/>
            <person name="Suzuki T."/>
            <person name="Kawagishi H."/>
            <person name="Hirai H."/>
        </authorList>
    </citation>
    <scope>NUCLEOTIDE SEQUENCE [LARGE SCALE GENOMIC DNA]</scope>
    <source>
        <strain evidence="2 3">YK-624</strain>
    </source>
</reference>
<sequence length="384" mass="42682">MSPTFSYESDDWRNRVGFATLKSTELRSCQPSPTAAPLAPPHRRTPAQPLRALPALPRARASSRTARVTCRPSCRTATRGWASHCAMSTSPGQCPRRSARWDAPTALDTRSSSAAAAYSSRRHGALHNSEDSRSVPRHLPCPLSPRRPRVLREDSTALRTSPRGRSSLPLCVRRAFSLRGRGTFAGQSRTQAATRTLPTARVTPTPSKPHAKTPTMTKTRICGTSTRAWMALTRSVSSMPLARKPSTTPRRSLSKRRTAPTLRCEKPPWRARPRYRELSSVKRGCPARKRRARPHTLGVSLELDANCAVYGHHTRRIANEFNPPIGIDTATRPPSRSRGCHRDPPPGEPHQGALRDGDILHRHEHACVDGRLYRRAQVRRTRVP</sequence>
<feature type="region of interest" description="Disordered" evidence="1">
    <location>
        <begin position="105"/>
        <end position="147"/>
    </location>
</feature>
<dbReference type="AlphaFoldDB" id="A0A9P3GNJ3"/>
<dbReference type="Proteomes" id="UP000703269">
    <property type="component" value="Unassembled WGS sequence"/>
</dbReference>
<comment type="caution">
    <text evidence="2">The sequence shown here is derived from an EMBL/GenBank/DDBJ whole genome shotgun (WGS) entry which is preliminary data.</text>
</comment>
<organism evidence="2 3">
    <name type="scientific">Phanerochaete sordida</name>
    <dbReference type="NCBI Taxonomy" id="48140"/>
    <lineage>
        <taxon>Eukaryota</taxon>
        <taxon>Fungi</taxon>
        <taxon>Dikarya</taxon>
        <taxon>Basidiomycota</taxon>
        <taxon>Agaricomycotina</taxon>
        <taxon>Agaricomycetes</taxon>
        <taxon>Polyporales</taxon>
        <taxon>Phanerochaetaceae</taxon>
        <taxon>Phanerochaete</taxon>
    </lineage>
</organism>
<evidence type="ECO:0000313" key="3">
    <source>
        <dbReference type="Proteomes" id="UP000703269"/>
    </source>
</evidence>
<feature type="compositionally biased region" description="Polar residues" evidence="1">
    <location>
        <begin position="185"/>
        <end position="205"/>
    </location>
</feature>
<gene>
    <name evidence="2" type="ORF">PsYK624_150130</name>
</gene>
<name>A0A9P3GNJ3_9APHY</name>
<feature type="region of interest" description="Disordered" evidence="1">
    <location>
        <begin position="239"/>
        <end position="266"/>
    </location>
</feature>
<feature type="region of interest" description="Disordered" evidence="1">
    <location>
        <begin position="27"/>
        <end position="48"/>
    </location>
</feature>
<keyword evidence="3" id="KW-1185">Reference proteome</keyword>
<feature type="compositionally biased region" description="Low complexity" evidence="1">
    <location>
        <begin position="110"/>
        <end position="119"/>
    </location>
</feature>